<dbReference type="STRING" id="105984.A0A427XMP4"/>
<comment type="similarity">
    <text evidence="1">Belongs to the thioredoxin family.</text>
</comment>
<dbReference type="InterPro" id="IPR036249">
    <property type="entry name" value="Thioredoxin-like_sf"/>
</dbReference>
<feature type="domain" description="Thioredoxin" evidence="2">
    <location>
        <begin position="22"/>
        <end position="118"/>
    </location>
</feature>
<evidence type="ECO:0000256" key="1">
    <source>
        <dbReference type="ARBA" id="ARBA00008987"/>
    </source>
</evidence>
<protein>
    <recommendedName>
        <fullName evidence="2">Thioredoxin domain-containing protein</fullName>
    </recommendedName>
</protein>
<accession>A0A427XMP4</accession>
<name>A0A427XMP4_9TREE</name>
<reference evidence="3 4" key="1">
    <citation type="submission" date="2018-11" db="EMBL/GenBank/DDBJ databases">
        <title>Genome sequence of Apiotrichum porosum DSM 27194.</title>
        <authorList>
            <person name="Aliyu H."/>
            <person name="Gorte O."/>
            <person name="Ochsenreither K."/>
        </authorList>
    </citation>
    <scope>NUCLEOTIDE SEQUENCE [LARGE SCALE GENOMIC DNA]</scope>
    <source>
        <strain evidence="3 4">DSM 27194</strain>
    </source>
</reference>
<dbReference type="EMBL" id="RSCE01000009">
    <property type="protein sequence ID" value="RSH80024.1"/>
    <property type="molecule type" value="Genomic_DNA"/>
</dbReference>
<comment type="caution">
    <text evidence="3">The sequence shown here is derived from an EMBL/GenBank/DDBJ whole genome shotgun (WGS) entry which is preliminary data.</text>
</comment>
<dbReference type="OrthoDB" id="78947at2759"/>
<keyword evidence="4" id="KW-1185">Reference proteome</keyword>
<proteinExistence type="inferred from homology"/>
<dbReference type="InterPro" id="IPR010357">
    <property type="entry name" value="TXNDC17_dom"/>
</dbReference>
<dbReference type="Proteomes" id="UP000279236">
    <property type="component" value="Unassembled WGS sequence"/>
</dbReference>
<dbReference type="Pfam" id="PF06110">
    <property type="entry name" value="TXD17-like_Trx"/>
    <property type="match status" value="1"/>
</dbReference>
<evidence type="ECO:0000313" key="4">
    <source>
        <dbReference type="Proteomes" id="UP000279236"/>
    </source>
</evidence>
<organism evidence="3 4">
    <name type="scientific">Apiotrichum porosum</name>
    <dbReference type="NCBI Taxonomy" id="105984"/>
    <lineage>
        <taxon>Eukaryota</taxon>
        <taxon>Fungi</taxon>
        <taxon>Dikarya</taxon>
        <taxon>Basidiomycota</taxon>
        <taxon>Agaricomycotina</taxon>
        <taxon>Tremellomycetes</taxon>
        <taxon>Trichosporonales</taxon>
        <taxon>Trichosporonaceae</taxon>
        <taxon>Apiotrichum</taxon>
    </lineage>
</organism>
<dbReference type="FunFam" id="3.40.30.10:FF:000304">
    <property type="entry name" value="Unplaced genomic scaffold supercont1.12, whole genome shotgun sequence"/>
    <property type="match status" value="1"/>
</dbReference>
<gene>
    <name evidence="3" type="ORF">EHS24_009695</name>
</gene>
<evidence type="ECO:0000313" key="3">
    <source>
        <dbReference type="EMBL" id="RSH80024.1"/>
    </source>
</evidence>
<dbReference type="GO" id="GO:0005829">
    <property type="term" value="C:cytosol"/>
    <property type="evidence" value="ECO:0007669"/>
    <property type="project" value="TreeGrafter"/>
</dbReference>
<dbReference type="AlphaFoldDB" id="A0A427XMP4"/>
<dbReference type="RefSeq" id="XP_028475133.1">
    <property type="nucleotide sequence ID" value="XM_028624965.1"/>
</dbReference>
<dbReference type="GeneID" id="39594238"/>
<dbReference type="InterPro" id="IPR045108">
    <property type="entry name" value="TXNDC17-like"/>
</dbReference>
<dbReference type="Gene3D" id="3.40.30.10">
    <property type="entry name" value="Glutaredoxin"/>
    <property type="match status" value="1"/>
</dbReference>
<dbReference type="PANTHER" id="PTHR12452:SF0">
    <property type="entry name" value="THIOREDOXIN DOMAIN-CONTAINING PROTEIN 17"/>
    <property type="match status" value="1"/>
</dbReference>
<dbReference type="SUPFAM" id="SSF52833">
    <property type="entry name" value="Thioredoxin-like"/>
    <property type="match status" value="1"/>
</dbReference>
<evidence type="ECO:0000259" key="2">
    <source>
        <dbReference type="Pfam" id="PF06110"/>
    </source>
</evidence>
<dbReference type="GO" id="GO:0047134">
    <property type="term" value="F:protein-disulfide reductase [NAD(P)H] activity"/>
    <property type="evidence" value="ECO:0007669"/>
    <property type="project" value="InterPro"/>
</dbReference>
<dbReference type="PANTHER" id="PTHR12452">
    <property type="entry name" value="42-9-9 PROTEIN-RELATED"/>
    <property type="match status" value="1"/>
</dbReference>
<sequence>MPLIESSYPHVLGALNGPTAPKRSFLIFYSNVVDGRMWCPDCRVVEDAVKKAFQGEDKPQGIIYWVGSLAQWRDKNNHARTSWNVNSVPTILRIEDGKETGRIVENEILDSAKLKALLSGE</sequence>